<dbReference type="PATRIC" id="fig|89059.3.peg.580"/>
<dbReference type="AlphaFoldDB" id="A0A0R2JM71"/>
<gene>
    <name evidence="2" type="ORF">IV43_GL000560</name>
</gene>
<protein>
    <submittedName>
        <fullName evidence="2">Replication protein B</fullName>
    </submittedName>
</protein>
<evidence type="ECO:0000313" key="2">
    <source>
        <dbReference type="EMBL" id="KRN78303.1"/>
    </source>
</evidence>
<reference evidence="2 3" key="1">
    <citation type="journal article" date="2015" name="Genome Announc.">
        <title>Expanding the biotechnology potential of lactobacilli through comparative genomics of 213 strains and associated genera.</title>
        <authorList>
            <person name="Sun Z."/>
            <person name="Harris H.M."/>
            <person name="McCann A."/>
            <person name="Guo C."/>
            <person name="Argimon S."/>
            <person name="Zhang W."/>
            <person name="Yang X."/>
            <person name="Jeffery I.B."/>
            <person name="Cooney J.C."/>
            <person name="Kagawa T.F."/>
            <person name="Liu W."/>
            <person name="Song Y."/>
            <person name="Salvetti E."/>
            <person name="Wrobel A."/>
            <person name="Rasinkangas P."/>
            <person name="Parkhill J."/>
            <person name="Rea M.C."/>
            <person name="O'Sullivan O."/>
            <person name="Ritari J."/>
            <person name="Douillard F.P."/>
            <person name="Paul Ross R."/>
            <person name="Yang R."/>
            <person name="Briner A.E."/>
            <person name="Felis G.E."/>
            <person name="de Vos W.M."/>
            <person name="Barrangou R."/>
            <person name="Klaenhammer T.R."/>
            <person name="Caufield P.W."/>
            <person name="Cui Y."/>
            <person name="Zhang H."/>
            <person name="O'Toole P.W."/>
        </authorList>
    </citation>
    <scope>NUCLEOTIDE SEQUENCE [LARGE SCALE GENOMIC DNA]</scope>
    <source>
        <strain evidence="2 3">DSM 15353</strain>
    </source>
</reference>
<sequence>MTKTIKELAKELDVSNQYIQKVIHQLPKSKQPQKANGVFKITSNVEAAIREYMRTSHRKKATKQPDNSSSSVVRLQQRYIDKLEQQLDEKDRQISKLQEQNIENQKLIDQEQQLHLVDQERIKEIEWPEKQNNPTSKETREETTDNQQKEQPKNGFFKRLFGK</sequence>
<dbReference type="Proteomes" id="UP000051491">
    <property type="component" value="Unassembled WGS sequence"/>
</dbReference>
<name>A0A0R2JM71_9LACO</name>
<dbReference type="EMBL" id="JQBK01000151">
    <property type="protein sequence ID" value="KRN78303.1"/>
    <property type="molecule type" value="Genomic_DNA"/>
</dbReference>
<dbReference type="OrthoDB" id="2311610at2"/>
<accession>A0A0R2JM71</accession>
<feature type="region of interest" description="Disordered" evidence="1">
    <location>
        <begin position="123"/>
        <end position="163"/>
    </location>
</feature>
<evidence type="ECO:0000313" key="3">
    <source>
        <dbReference type="Proteomes" id="UP000051491"/>
    </source>
</evidence>
<dbReference type="RefSeq" id="WP_010499853.1">
    <property type="nucleotide sequence ID" value="NZ_JQBK01000151.1"/>
</dbReference>
<organism evidence="2 3">
    <name type="scientific">Ligilactobacillus acidipiscis</name>
    <dbReference type="NCBI Taxonomy" id="89059"/>
    <lineage>
        <taxon>Bacteria</taxon>
        <taxon>Bacillati</taxon>
        <taxon>Bacillota</taxon>
        <taxon>Bacilli</taxon>
        <taxon>Lactobacillales</taxon>
        <taxon>Lactobacillaceae</taxon>
        <taxon>Ligilactobacillus</taxon>
    </lineage>
</organism>
<feature type="compositionally biased region" description="Polar residues" evidence="1">
    <location>
        <begin position="64"/>
        <end position="74"/>
    </location>
</feature>
<feature type="region of interest" description="Disordered" evidence="1">
    <location>
        <begin position="55"/>
        <end position="75"/>
    </location>
</feature>
<comment type="caution">
    <text evidence="2">The sequence shown here is derived from an EMBL/GenBank/DDBJ whole genome shotgun (WGS) entry which is preliminary data.</text>
</comment>
<proteinExistence type="predicted"/>
<feature type="compositionally biased region" description="Basic and acidic residues" evidence="1">
    <location>
        <begin position="137"/>
        <end position="152"/>
    </location>
</feature>
<evidence type="ECO:0000256" key="1">
    <source>
        <dbReference type="SAM" id="MobiDB-lite"/>
    </source>
</evidence>